<organism evidence="3 4">
    <name type="scientific">Hymenobacter actinosclerus</name>
    <dbReference type="NCBI Taxonomy" id="82805"/>
    <lineage>
        <taxon>Bacteria</taxon>
        <taxon>Pseudomonadati</taxon>
        <taxon>Bacteroidota</taxon>
        <taxon>Cytophagia</taxon>
        <taxon>Cytophagales</taxon>
        <taxon>Hymenobacteraceae</taxon>
        <taxon>Hymenobacter</taxon>
    </lineage>
</organism>
<dbReference type="EMBL" id="FOHS01000001">
    <property type="protein sequence ID" value="SES90442.1"/>
    <property type="molecule type" value="Genomic_DNA"/>
</dbReference>
<proteinExistence type="predicted"/>
<protein>
    <submittedName>
        <fullName evidence="3">Uncharacterized protein</fullName>
    </submittedName>
</protein>
<feature type="signal peptide" evidence="2">
    <location>
        <begin position="1"/>
        <end position="20"/>
    </location>
</feature>
<accession>A0A1I0A9N4</accession>
<reference evidence="4" key="1">
    <citation type="submission" date="2016-10" db="EMBL/GenBank/DDBJ databases">
        <authorList>
            <person name="Varghese N."/>
            <person name="Submissions S."/>
        </authorList>
    </citation>
    <scope>NUCLEOTIDE SEQUENCE [LARGE SCALE GENOMIC DNA]</scope>
    <source>
        <strain evidence="4">DSM 15310</strain>
    </source>
</reference>
<evidence type="ECO:0000256" key="1">
    <source>
        <dbReference type="SAM" id="MobiDB-lite"/>
    </source>
</evidence>
<evidence type="ECO:0000313" key="3">
    <source>
        <dbReference type="EMBL" id="SES90442.1"/>
    </source>
</evidence>
<sequence>MKNLLLPLLLLAAAAPAATAQQLPRPGQKNPDWRLLKTEAPLGTADLDLDPSQPRPVPMPNAAPISSGSHDSNGHWILYNDPAHSLRYNLKALLSKGIAVVQHTQTGTVYTYQAKNLAAVREPE</sequence>
<gene>
    <name evidence="3" type="ORF">SAMN04487998_0624</name>
</gene>
<dbReference type="RefSeq" id="WP_092768133.1">
    <property type="nucleotide sequence ID" value="NZ_FOHS01000001.1"/>
</dbReference>
<dbReference type="AlphaFoldDB" id="A0A1I0A9N4"/>
<feature type="region of interest" description="Disordered" evidence="1">
    <location>
        <begin position="40"/>
        <end position="68"/>
    </location>
</feature>
<dbReference type="Proteomes" id="UP000198697">
    <property type="component" value="Unassembled WGS sequence"/>
</dbReference>
<name>A0A1I0A9N4_9BACT</name>
<keyword evidence="4" id="KW-1185">Reference proteome</keyword>
<dbReference type="OrthoDB" id="883602at2"/>
<feature type="chain" id="PRO_5011605891" evidence="2">
    <location>
        <begin position="21"/>
        <end position="124"/>
    </location>
</feature>
<keyword evidence="2" id="KW-0732">Signal</keyword>
<evidence type="ECO:0000313" key="4">
    <source>
        <dbReference type="Proteomes" id="UP000198697"/>
    </source>
</evidence>
<evidence type="ECO:0000256" key="2">
    <source>
        <dbReference type="SAM" id="SignalP"/>
    </source>
</evidence>